<gene>
    <name evidence="2" type="primary">FHIT</name>
</gene>
<keyword evidence="1" id="KW-1185">Reference proteome</keyword>
<organism evidence="1 2">
    <name type="scientific">Echinops telfairi</name>
    <name type="common">Lesser hedgehog tenrec</name>
    <dbReference type="NCBI Taxonomy" id="9371"/>
    <lineage>
        <taxon>Eukaryota</taxon>
        <taxon>Metazoa</taxon>
        <taxon>Chordata</taxon>
        <taxon>Craniata</taxon>
        <taxon>Vertebrata</taxon>
        <taxon>Euteleostomi</taxon>
        <taxon>Mammalia</taxon>
        <taxon>Eutheria</taxon>
        <taxon>Afrotheria</taxon>
        <taxon>Tenrecidae</taxon>
        <taxon>Tenrecinae</taxon>
        <taxon>Echinops</taxon>
    </lineage>
</organism>
<sequence>MTFDIEIEGFIPPIFTATQRVGKVVEQHFQGTSLTFSIQDGPEAGQTVKHVHVHILPRKTGDFSRNDSVYDELQKHDKEDCAATWRSEEEMAAEAAALRVYFQ</sequence>
<reference evidence="2" key="1">
    <citation type="submission" date="2025-08" db="UniProtKB">
        <authorList>
            <consortium name="RefSeq"/>
        </authorList>
    </citation>
    <scope>IDENTIFICATION</scope>
</reference>
<name>A0AC55D2A7_ECHTE</name>
<evidence type="ECO:0000313" key="2">
    <source>
        <dbReference type="RefSeq" id="XP_045145881.1"/>
    </source>
</evidence>
<dbReference type="RefSeq" id="XP_045145881.1">
    <property type="nucleotide sequence ID" value="XM_045289946.1"/>
</dbReference>
<protein>
    <submittedName>
        <fullName evidence="2">Bis(5'-adenosyl)-triphosphatase isoform X2</fullName>
    </submittedName>
</protein>
<evidence type="ECO:0000313" key="1">
    <source>
        <dbReference type="Proteomes" id="UP000694863"/>
    </source>
</evidence>
<accession>A0AC55D2A7</accession>
<dbReference type="Proteomes" id="UP000694863">
    <property type="component" value="Unplaced"/>
</dbReference>
<proteinExistence type="predicted"/>